<dbReference type="InterPro" id="IPR012551">
    <property type="entry name" value="DUF1707_SHOCT-like"/>
</dbReference>
<dbReference type="Pfam" id="PF08044">
    <property type="entry name" value="DUF1707"/>
    <property type="match status" value="1"/>
</dbReference>
<dbReference type="PANTHER" id="PTHR40763:SF4">
    <property type="entry name" value="DUF1707 DOMAIN-CONTAINING PROTEIN"/>
    <property type="match status" value="1"/>
</dbReference>
<feature type="domain" description="DUF1707" evidence="2">
    <location>
        <begin position="6"/>
        <end position="58"/>
    </location>
</feature>
<evidence type="ECO:0000313" key="4">
    <source>
        <dbReference type="Proteomes" id="UP000541969"/>
    </source>
</evidence>
<gene>
    <name evidence="3" type="ORF">GGQ55_001730</name>
</gene>
<protein>
    <recommendedName>
        <fullName evidence="2">DUF1707 domain-containing protein</fullName>
    </recommendedName>
</protein>
<reference evidence="3 4" key="1">
    <citation type="submission" date="2020-07" db="EMBL/GenBank/DDBJ databases">
        <title>Sequencing the genomes of 1000 actinobacteria strains.</title>
        <authorList>
            <person name="Klenk H.-P."/>
        </authorList>
    </citation>
    <scope>NUCLEOTIDE SEQUENCE [LARGE SCALE GENOMIC DNA]</scope>
    <source>
        <strain evidence="3 4">DSM 104001</strain>
    </source>
</reference>
<evidence type="ECO:0000259" key="2">
    <source>
        <dbReference type="Pfam" id="PF08044"/>
    </source>
</evidence>
<keyword evidence="1" id="KW-0472">Membrane</keyword>
<organism evidence="3 4">
    <name type="scientific">Petropleomorpha daqingensis</name>
    <dbReference type="NCBI Taxonomy" id="2026353"/>
    <lineage>
        <taxon>Bacteria</taxon>
        <taxon>Bacillati</taxon>
        <taxon>Actinomycetota</taxon>
        <taxon>Actinomycetes</taxon>
        <taxon>Geodermatophilales</taxon>
        <taxon>Geodermatophilaceae</taxon>
        <taxon>Petropleomorpha</taxon>
    </lineage>
</organism>
<evidence type="ECO:0000313" key="3">
    <source>
        <dbReference type="EMBL" id="NYJ05452.1"/>
    </source>
</evidence>
<dbReference type="EMBL" id="JACBZT010000001">
    <property type="protein sequence ID" value="NYJ05452.1"/>
    <property type="molecule type" value="Genomic_DNA"/>
</dbReference>
<comment type="caution">
    <text evidence="3">The sequence shown here is derived from an EMBL/GenBank/DDBJ whole genome shotgun (WGS) entry which is preliminary data.</text>
</comment>
<proteinExistence type="predicted"/>
<feature type="transmembrane region" description="Helical" evidence="1">
    <location>
        <begin position="98"/>
        <end position="122"/>
    </location>
</feature>
<keyword evidence="1" id="KW-0812">Transmembrane</keyword>
<dbReference type="PANTHER" id="PTHR40763">
    <property type="entry name" value="MEMBRANE PROTEIN-RELATED"/>
    <property type="match status" value="1"/>
</dbReference>
<accession>A0A853CFV8</accession>
<sequence length="157" mass="17219">MPDPQMRAADTDREAVASRLGEHMTAGRLSVAEYEERVARAYSAKTYGELSELTRDLPSERPTYRPAPRPAAAGPCGPAPWGGSWTAAPWRRAVWGSWLSTAIIVTAIWLITCLSAGAFLYFWPIWVIGPWGAVLLAQTLGGGGGRSRRHHRPHNRV</sequence>
<evidence type="ECO:0000256" key="1">
    <source>
        <dbReference type="SAM" id="Phobius"/>
    </source>
</evidence>
<keyword evidence="4" id="KW-1185">Reference proteome</keyword>
<dbReference type="AlphaFoldDB" id="A0A853CFV8"/>
<keyword evidence="1" id="KW-1133">Transmembrane helix</keyword>
<dbReference type="Proteomes" id="UP000541969">
    <property type="component" value="Unassembled WGS sequence"/>
</dbReference>
<name>A0A853CFV8_9ACTN</name>
<dbReference type="RefSeq" id="WP_179716102.1">
    <property type="nucleotide sequence ID" value="NZ_JACBZT010000001.1"/>
</dbReference>
<feature type="transmembrane region" description="Helical" evidence="1">
    <location>
        <begin position="128"/>
        <end position="145"/>
    </location>
</feature>